<evidence type="ECO:0000313" key="1">
    <source>
        <dbReference type="EMBL" id="GJJ15960.1"/>
    </source>
</evidence>
<proteinExistence type="predicted"/>
<gene>
    <name evidence="1" type="ORF">Clacol_010239</name>
</gene>
<accession>A0AAV5ANC1</accession>
<evidence type="ECO:0000313" key="2">
    <source>
        <dbReference type="Proteomes" id="UP001050691"/>
    </source>
</evidence>
<comment type="caution">
    <text evidence="1">The sequence shown here is derived from an EMBL/GenBank/DDBJ whole genome shotgun (WGS) entry which is preliminary data.</text>
</comment>
<reference evidence="1" key="1">
    <citation type="submission" date="2021-10" db="EMBL/GenBank/DDBJ databases">
        <title>De novo Genome Assembly of Clathrus columnatus (Basidiomycota, Fungi) Using Illumina and Nanopore Sequence Data.</title>
        <authorList>
            <person name="Ogiso-Tanaka E."/>
            <person name="Itagaki H."/>
            <person name="Hosoya T."/>
            <person name="Hosaka K."/>
        </authorList>
    </citation>
    <scope>NUCLEOTIDE SEQUENCE</scope>
    <source>
        <strain evidence="1">MO-923</strain>
    </source>
</reference>
<protein>
    <submittedName>
        <fullName evidence="1">Uncharacterized protein</fullName>
    </submittedName>
</protein>
<sequence>MPHEFPPGIYKIINFANGDINAESKLPVTPVPVVAAPEGTLGRPANLEQKNLLPGDKGIVAVVDEALPNVWCLHPVDPVKSLWFRKGTEDHGPYHWQLLSSDPGTNVIVDDDHHHPINKLLHGHIIAGLEASLEDLTEKLKGLHEHHRECFWVIRHCD</sequence>
<dbReference type="EMBL" id="BPWL01000011">
    <property type="protein sequence ID" value="GJJ15960.1"/>
    <property type="molecule type" value="Genomic_DNA"/>
</dbReference>
<keyword evidence="2" id="KW-1185">Reference proteome</keyword>
<dbReference type="Proteomes" id="UP001050691">
    <property type="component" value="Unassembled WGS sequence"/>
</dbReference>
<organism evidence="1 2">
    <name type="scientific">Clathrus columnatus</name>
    <dbReference type="NCBI Taxonomy" id="1419009"/>
    <lineage>
        <taxon>Eukaryota</taxon>
        <taxon>Fungi</taxon>
        <taxon>Dikarya</taxon>
        <taxon>Basidiomycota</taxon>
        <taxon>Agaricomycotina</taxon>
        <taxon>Agaricomycetes</taxon>
        <taxon>Phallomycetidae</taxon>
        <taxon>Phallales</taxon>
        <taxon>Clathraceae</taxon>
        <taxon>Clathrus</taxon>
    </lineage>
</organism>
<dbReference type="AlphaFoldDB" id="A0AAV5ANC1"/>
<name>A0AAV5ANC1_9AGAM</name>